<feature type="transmembrane region" description="Helical" evidence="5">
    <location>
        <begin position="305"/>
        <end position="328"/>
    </location>
</feature>
<keyword evidence="2 5" id="KW-0812">Transmembrane</keyword>
<organism evidence="7 8">
    <name type="scientific">Nocardioides yefusunii</name>
    <dbReference type="NCBI Taxonomy" id="2500546"/>
    <lineage>
        <taxon>Bacteria</taxon>
        <taxon>Bacillati</taxon>
        <taxon>Actinomycetota</taxon>
        <taxon>Actinomycetes</taxon>
        <taxon>Propionibacteriales</taxon>
        <taxon>Nocardioidaceae</taxon>
        <taxon>Nocardioides</taxon>
    </lineage>
</organism>
<comment type="caution">
    <text evidence="7">The sequence shown here is derived from an EMBL/GenBank/DDBJ whole genome shotgun (WGS) entry which is preliminary data.</text>
</comment>
<dbReference type="InterPro" id="IPR020846">
    <property type="entry name" value="MFS_dom"/>
</dbReference>
<feature type="transmembrane region" description="Helical" evidence="5">
    <location>
        <begin position="281"/>
        <end position="299"/>
    </location>
</feature>
<dbReference type="PROSITE" id="PS50850">
    <property type="entry name" value="MFS"/>
    <property type="match status" value="1"/>
</dbReference>
<evidence type="ECO:0000259" key="6">
    <source>
        <dbReference type="PROSITE" id="PS50850"/>
    </source>
</evidence>
<accession>A0ABW1QWJ7</accession>
<evidence type="ECO:0000256" key="4">
    <source>
        <dbReference type="ARBA" id="ARBA00023136"/>
    </source>
</evidence>
<dbReference type="Pfam" id="PF07690">
    <property type="entry name" value="MFS_1"/>
    <property type="match status" value="1"/>
</dbReference>
<dbReference type="InterPro" id="IPR011701">
    <property type="entry name" value="MFS"/>
</dbReference>
<keyword evidence="3 5" id="KW-1133">Transmembrane helix</keyword>
<evidence type="ECO:0000256" key="3">
    <source>
        <dbReference type="ARBA" id="ARBA00022989"/>
    </source>
</evidence>
<evidence type="ECO:0000313" key="8">
    <source>
        <dbReference type="Proteomes" id="UP001596098"/>
    </source>
</evidence>
<dbReference type="RefSeq" id="WP_164878685.1">
    <property type="nucleotide sequence ID" value="NZ_CP034929.1"/>
</dbReference>
<dbReference type="PANTHER" id="PTHR23542:SF1">
    <property type="entry name" value="MAJOR FACILITATOR SUPERFAMILY (MFS) PROFILE DOMAIN-CONTAINING PROTEIN"/>
    <property type="match status" value="1"/>
</dbReference>
<feature type="transmembrane region" description="Helical" evidence="5">
    <location>
        <begin position="369"/>
        <end position="389"/>
    </location>
</feature>
<evidence type="ECO:0000256" key="5">
    <source>
        <dbReference type="SAM" id="Phobius"/>
    </source>
</evidence>
<sequence length="401" mass="41018">MTMFSSYGRVLSHPGALAFCSSALVARLPASTVGLGIVLLVEHRTGSYGLAGTVSAAYVLAQAVFALVHGKLIDAFGQWRVLPVAAAGFTASLASMILSVENDWPSALTYLFAALGGSFAPQIGACVRARWSHVLTSRREVQTAYALESVIDEFVFVVGPVLVTTLATLWQPAWALALALTLGLVGTVSFAAQRHTAPPARRRSSGNDVRPPMDWAALAPLAVVGLMQGALFGVAEVATVAFADRAGSPGLSGPLLAMWALGSMVGGLVAGTLTWRRGPQVRVRVGMVALTVLMVPTILVSSTWALGAVLLVAGLAIAPTMIATLTLVELCVPAARLTEGMALIQTGLVAGVAPGAAIGGVLVDSHGPSAGFAVGVAACLLGAAAAQLLRPRRRSEADAVS</sequence>
<gene>
    <name evidence="7" type="ORF">ACFPWU_05900</name>
</gene>
<dbReference type="Gene3D" id="1.20.1250.20">
    <property type="entry name" value="MFS general substrate transporter like domains"/>
    <property type="match status" value="1"/>
</dbReference>
<comment type="subcellular location">
    <subcellularLocation>
        <location evidence="1">Cell membrane</location>
        <topology evidence="1">Multi-pass membrane protein</topology>
    </subcellularLocation>
</comment>
<proteinExistence type="predicted"/>
<evidence type="ECO:0000256" key="2">
    <source>
        <dbReference type="ARBA" id="ARBA00022692"/>
    </source>
</evidence>
<name>A0ABW1QWJ7_9ACTN</name>
<feature type="transmembrane region" description="Helical" evidence="5">
    <location>
        <begin position="50"/>
        <end position="69"/>
    </location>
</feature>
<feature type="transmembrane region" description="Helical" evidence="5">
    <location>
        <begin position="110"/>
        <end position="131"/>
    </location>
</feature>
<dbReference type="SUPFAM" id="SSF103473">
    <property type="entry name" value="MFS general substrate transporter"/>
    <property type="match status" value="1"/>
</dbReference>
<dbReference type="EMBL" id="JBHSQI010000003">
    <property type="protein sequence ID" value="MFC6153197.1"/>
    <property type="molecule type" value="Genomic_DNA"/>
</dbReference>
<feature type="transmembrane region" description="Helical" evidence="5">
    <location>
        <begin position="213"/>
        <end position="235"/>
    </location>
</feature>
<feature type="transmembrane region" description="Helical" evidence="5">
    <location>
        <begin position="173"/>
        <end position="192"/>
    </location>
</feature>
<evidence type="ECO:0000313" key="7">
    <source>
        <dbReference type="EMBL" id="MFC6153197.1"/>
    </source>
</evidence>
<feature type="transmembrane region" description="Helical" evidence="5">
    <location>
        <begin position="81"/>
        <end position="98"/>
    </location>
</feature>
<keyword evidence="8" id="KW-1185">Reference proteome</keyword>
<protein>
    <submittedName>
        <fullName evidence="7">MFS transporter</fullName>
    </submittedName>
</protein>
<feature type="domain" description="Major facilitator superfamily (MFS) profile" evidence="6">
    <location>
        <begin position="217"/>
        <end position="401"/>
    </location>
</feature>
<dbReference type="InterPro" id="IPR036259">
    <property type="entry name" value="MFS_trans_sf"/>
</dbReference>
<reference evidence="8" key="1">
    <citation type="journal article" date="2019" name="Int. J. Syst. Evol. Microbiol.">
        <title>The Global Catalogue of Microorganisms (GCM) 10K type strain sequencing project: providing services to taxonomists for standard genome sequencing and annotation.</title>
        <authorList>
            <consortium name="The Broad Institute Genomics Platform"/>
            <consortium name="The Broad Institute Genome Sequencing Center for Infectious Disease"/>
            <person name="Wu L."/>
            <person name="Ma J."/>
        </authorList>
    </citation>
    <scope>NUCLEOTIDE SEQUENCE [LARGE SCALE GENOMIC DNA]</scope>
    <source>
        <strain evidence="8">DFY28</strain>
    </source>
</reference>
<keyword evidence="4 5" id="KW-0472">Membrane</keyword>
<dbReference type="PANTHER" id="PTHR23542">
    <property type="match status" value="1"/>
</dbReference>
<feature type="transmembrane region" description="Helical" evidence="5">
    <location>
        <begin position="255"/>
        <end position="274"/>
    </location>
</feature>
<evidence type="ECO:0000256" key="1">
    <source>
        <dbReference type="ARBA" id="ARBA00004651"/>
    </source>
</evidence>
<feature type="transmembrane region" description="Helical" evidence="5">
    <location>
        <begin position="143"/>
        <end position="167"/>
    </location>
</feature>
<dbReference type="Proteomes" id="UP001596098">
    <property type="component" value="Unassembled WGS sequence"/>
</dbReference>
<feature type="transmembrane region" description="Helical" evidence="5">
    <location>
        <begin position="340"/>
        <end position="363"/>
    </location>
</feature>